<comment type="caution">
    <text evidence="1">The sequence shown here is derived from an EMBL/GenBank/DDBJ whole genome shotgun (WGS) entry which is preliminary data.</text>
</comment>
<dbReference type="PATRIC" id="fig|1666911.3.peg.3871"/>
<reference evidence="1 2" key="1">
    <citation type="submission" date="2015-09" db="EMBL/GenBank/DDBJ databases">
        <title>Identification and resolution of microdiversity through metagenomic sequencing of parallel consortia.</title>
        <authorList>
            <person name="Nelson W.C."/>
            <person name="Romine M.F."/>
            <person name="Lindemann S.R."/>
        </authorList>
    </citation>
    <scope>NUCLEOTIDE SEQUENCE [LARGE SCALE GENOMIC DNA]</scope>
    <source>
        <strain evidence="1">Ana</strain>
    </source>
</reference>
<evidence type="ECO:0008006" key="3">
    <source>
        <dbReference type="Google" id="ProtNLM"/>
    </source>
</evidence>
<dbReference type="AlphaFoldDB" id="A0A0P7ZRP7"/>
<dbReference type="InterPro" id="IPR021801">
    <property type="entry name" value="DUF3370"/>
</dbReference>
<proteinExistence type="predicted"/>
<dbReference type="Pfam" id="PF11850">
    <property type="entry name" value="DUF3370"/>
    <property type="match status" value="1"/>
</dbReference>
<name>A0A0P7ZRP7_9CYAN</name>
<dbReference type="STRING" id="1666911.HLUCCA11_07800"/>
<protein>
    <recommendedName>
        <fullName evidence="3">DUF3370 domain-containing protein</fullName>
    </recommendedName>
</protein>
<evidence type="ECO:0000313" key="1">
    <source>
        <dbReference type="EMBL" id="KPQ36107.1"/>
    </source>
</evidence>
<dbReference type="Proteomes" id="UP000050465">
    <property type="component" value="Unassembled WGS sequence"/>
</dbReference>
<accession>A0A0P7ZRP7</accession>
<gene>
    <name evidence="1" type="ORF">HLUCCA11_07800</name>
</gene>
<organism evidence="1 2">
    <name type="scientific">Phormidesmis priestleyi Ana</name>
    <dbReference type="NCBI Taxonomy" id="1666911"/>
    <lineage>
        <taxon>Bacteria</taxon>
        <taxon>Bacillati</taxon>
        <taxon>Cyanobacteriota</taxon>
        <taxon>Cyanophyceae</taxon>
        <taxon>Leptolyngbyales</taxon>
        <taxon>Leptolyngbyaceae</taxon>
        <taxon>Phormidesmis</taxon>
    </lineage>
</organism>
<sequence>MLLWFTGLPFAIYQPVIDPTVDQPVISQVLSVEPRLAQANEEPPQPVEIITEQIVRPLPGGLNDVPVFNSNSPELVGEPGILLSTFPPEGKATPSAHLNVPFEGRFDVFAHHVYKALDYDAETPELLDSLYVGVLIHNPSSEPVTVRVLSGASYLSQPDAPFIPLASFIPFNPRLPVFAGPGSRAMGDMLQGRRQDIFPAMMTIAPGESEMLLNAPIPIRPLDLPINGRSTLAQLESSGPVYVASLAQIVGLDEAGNETPPSTASWEDILQNGRLAGPRDRIPTPLPVAPNGQLIYGRVAGVSQGSQWEATLTDPLPDDRPDAPVTAAADSSAVLTIPAAGEAFAYGISLLVGGMMGTGQNQSAPMIVRYPDTAYEAHGNYGVHYSLALPLYNPTDAPQTVDVILQTALKEDTLKADGLVFLDPPAPQTFFRGPVQVRYRNDAGFPTIRNIHLVQRRGQQSEPLATVTLAPQEERLVSVDLFYPADSTPPQVLTVQTRESHAN</sequence>
<evidence type="ECO:0000313" key="2">
    <source>
        <dbReference type="Proteomes" id="UP000050465"/>
    </source>
</evidence>
<dbReference type="EMBL" id="LJZR01000008">
    <property type="protein sequence ID" value="KPQ36107.1"/>
    <property type="molecule type" value="Genomic_DNA"/>
</dbReference>